<reference evidence="1 2" key="1">
    <citation type="journal article" date="2016" name="Nat. Commun.">
        <title>Thousands of microbial genomes shed light on interconnected biogeochemical processes in an aquifer system.</title>
        <authorList>
            <person name="Anantharaman K."/>
            <person name="Brown C.T."/>
            <person name="Hug L.A."/>
            <person name="Sharon I."/>
            <person name="Castelle C.J."/>
            <person name="Probst A.J."/>
            <person name="Thomas B.C."/>
            <person name="Singh A."/>
            <person name="Wilkins M.J."/>
            <person name="Karaoz U."/>
            <person name="Brodie E.L."/>
            <person name="Williams K.H."/>
            <person name="Hubbard S.S."/>
            <person name="Banfield J.F."/>
        </authorList>
    </citation>
    <scope>NUCLEOTIDE SEQUENCE [LARGE SCALE GENOMIC DNA]</scope>
</reference>
<dbReference type="SUPFAM" id="SSF53756">
    <property type="entry name" value="UDP-Glycosyltransferase/glycogen phosphorylase"/>
    <property type="match status" value="1"/>
</dbReference>
<protein>
    <recommendedName>
        <fullName evidence="3">Glycosyl transferase family 1 domain-containing protein</fullName>
    </recommendedName>
</protein>
<evidence type="ECO:0000313" key="2">
    <source>
        <dbReference type="Proteomes" id="UP000176850"/>
    </source>
</evidence>
<dbReference type="EMBL" id="MFZH01000011">
    <property type="protein sequence ID" value="OGK19462.1"/>
    <property type="molecule type" value="Genomic_DNA"/>
</dbReference>
<dbReference type="Proteomes" id="UP000176850">
    <property type="component" value="Unassembled WGS sequence"/>
</dbReference>
<dbReference type="AlphaFoldDB" id="A0A1F7GLT8"/>
<comment type="caution">
    <text evidence="1">The sequence shown here is derived from an EMBL/GenBank/DDBJ whole genome shotgun (WGS) entry which is preliminary data.</text>
</comment>
<sequence>MKYEKAFVVTHIAYRTNSPYDALEGPYSSVCNGLTNAKVIIDTLQIPLEGYNQPALIGRWKKTRKLFLPKILGKIAPLKYIFDTFVVFFETRKYLQKNKNKKVLYIGVDPLSTISLVLLKKFYMFDLVFYSVDFNKHRFQNKFMQFLYEKLDEISSKQSEYVWAVCEGLVEYKKKHQKVITSYVPNSNQYTSLLFTAGYKKRTGNKMCWTGSCITPRQFSILFSVLEKVQKVRPDLEFHFAPVINHKEFEENCKKHGLKKWTVHTLHSRAEWQKLAAICDVGIAIYDDKFGSTKFIEPLKMWDFLLCGLPFIISCEPSIAKAVKTSGAAYLLQPKNIIPKDGSLKKFLDPKNLESLQKKCLELAKEYDIAVQMKKSL</sequence>
<accession>A0A1F7GLT8</accession>
<name>A0A1F7GLT8_9BACT</name>
<dbReference type="Gene3D" id="3.40.50.2000">
    <property type="entry name" value="Glycogen Phosphorylase B"/>
    <property type="match status" value="1"/>
</dbReference>
<organism evidence="1 2">
    <name type="scientific">Candidatus Roizmanbacteria bacterium RIFCSPHIGHO2_01_FULL_39_24</name>
    <dbReference type="NCBI Taxonomy" id="1802032"/>
    <lineage>
        <taxon>Bacteria</taxon>
        <taxon>Candidatus Roizmaniibacteriota</taxon>
    </lineage>
</organism>
<gene>
    <name evidence="1" type="ORF">A2799_04850</name>
</gene>
<evidence type="ECO:0000313" key="1">
    <source>
        <dbReference type="EMBL" id="OGK19462.1"/>
    </source>
</evidence>
<proteinExistence type="predicted"/>
<evidence type="ECO:0008006" key="3">
    <source>
        <dbReference type="Google" id="ProtNLM"/>
    </source>
</evidence>